<dbReference type="CDD" id="cd16382">
    <property type="entry name" value="XisI-like"/>
    <property type="match status" value="1"/>
</dbReference>
<evidence type="ECO:0000313" key="2">
    <source>
        <dbReference type="Proteomes" id="UP000654482"/>
    </source>
</evidence>
<keyword evidence="2" id="KW-1185">Reference proteome</keyword>
<proteinExistence type="predicted"/>
<comment type="caution">
    <text evidence="1">The sequence shown here is derived from an EMBL/GenBank/DDBJ whole genome shotgun (WGS) entry which is preliminary data.</text>
</comment>
<dbReference type="Pfam" id="PF08869">
    <property type="entry name" value="XisI"/>
    <property type="match status" value="1"/>
</dbReference>
<protein>
    <submittedName>
        <fullName evidence="1">XisI protein</fullName>
    </submittedName>
</protein>
<sequence>MDTLEKYRQIVYGILYEYFQIPYSYGNLQRRLIVSEDRTNYILLTLGWQQNKQVHGCLVHIEIINDKIWIHRDGTEDGIANDLVVAGIPKNCIVLAFHPPEIRPHTEFAVN</sequence>
<name>A0A8J7E047_9CYAN</name>
<gene>
    <name evidence="1" type="ORF">IQ249_21835</name>
</gene>
<dbReference type="Proteomes" id="UP000654482">
    <property type="component" value="Unassembled WGS sequence"/>
</dbReference>
<dbReference type="AlphaFoldDB" id="A0A8J7E047"/>
<dbReference type="SUPFAM" id="SSF143847">
    <property type="entry name" value="XisI-like"/>
    <property type="match status" value="1"/>
</dbReference>
<dbReference type="Gene3D" id="3.30.310.110">
    <property type="entry name" value="XisI-like"/>
    <property type="match status" value="1"/>
</dbReference>
<dbReference type="InterPro" id="IPR014968">
    <property type="entry name" value="XisI"/>
</dbReference>
<dbReference type="RefSeq" id="WP_194031619.1">
    <property type="nucleotide sequence ID" value="NZ_JADEWZ010000051.1"/>
</dbReference>
<organism evidence="1 2">
    <name type="scientific">Lusitaniella coriacea LEGE 07157</name>
    <dbReference type="NCBI Taxonomy" id="945747"/>
    <lineage>
        <taxon>Bacteria</taxon>
        <taxon>Bacillati</taxon>
        <taxon>Cyanobacteriota</taxon>
        <taxon>Cyanophyceae</taxon>
        <taxon>Spirulinales</taxon>
        <taxon>Lusitaniellaceae</taxon>
        <taxon>Lusitaniella</taxon>
    </lineage>
</organism>
<dbReference type="EMBL" id="JADEWZ010000051">
    <property type="protein sequence ID" value="MBE9118535.1"/>
    <property type="molecule type" value="Genomic_DNA"/>
</dbReference>
<evidence type="ECO:0000313" key="1">
    <source>
        <dbReference type="EMBL" id="MBE9118535.1"/>
    </source>
</evidence>
<reference evidence="1" key="1">
    <citation type="submission" date="2020-10" db="EMBL/GenBank/DDBJ databases">
        <authorList>
            <person name="Castelo-Branco R."/>
            <person name="Eusebio N."/>
            <person name="Adriana R."/>
            <person name="Vieira A."/>
            <person name="Brugerolle De Fraissinette N."/>
            <person name="Rezende De Castro R."/>
            <person name="Schneider M.P."/>
            <person name="Vasconcelos V."/>
            <person name="Leao P.N."/>
        </authorList>
    </citation>
    <scope>NUCLEOTIDE SEQUENCE</scope>
    <source>
        <strain evidence="1">LEGE 07157</strain>
    </source>
</reference>
<dbReference type="InterPro" id="IPR035943">
    <property type="entry name" value="XisI-like_sf"/>
</dbReference>
<accession>A0A8J7E047</accession>